<protein>
    <submittedName>
        <fullName evidence="1">Uncharacterized protein</fullName>
    </submittedName>
</protein>
<dbReference type="EMBL" id="BLWB01000020">
    <property type="protein sequence ID" value="GFM95142.1"/>
    <property type="molecule type" value="Genomic_RNA"/>
</dbReference>
<sequence>MASFFNPLVPLYSNYTWDGLIPQSTIISDDVFEFYFTKDSTRADIQKLRVRVFPYCCSDSTSFQCSDGSMNRGIFFLYIVALEYRDGMEYKIATSNVIYDYDLKAFYCVDRNQQSRCGANYDSLVHDIDLYTTILGWVSTSIELTGDITQTKFYRLIITDENVCEISSPKIDYGKLLYSSLQLFT</sequence>
<proteinExistence type="predicted"/>
<organism evidence="1">
    <name type="scientific">viral metagenome</name>
    <dbReference type="NCBI Taxonomy" id="1070528"/>
    <lineage>
        <taxon>unclassified sequences</taxon>
        <taxon>metagenomes</taxon>
        <taxon>organismal metagenomes</taxon>
    </lineage>
</organism>
<evidence type="ECO:0000313" key="1">
    <source>
        <dbReference type="EMBL" id="GFM95142.1"/>
    </source>
</evidence>
<accession>A0A6L2ZK71</accession>
<reference evidence="1" key="1">
    <citation type="submission" date="2020-05" db="EMBL/GenBank/DDBJ databases">
        <title>Diverged and active partitiviruses in Lichen.</title>
        <authorList>
            <person name="Urayama S."/>
            <person name="Doi N."/>
            <person name="Kondo F."/>
            <person name="Chiba Y."/>
            <person name="Takaki Y."/>
            <person name="Hirai M."/>
            <person name="Minegishi Y."/>
            <person name="Hagiwara D."/>
            <person name="Nunoura T."/>
        </authorList>
    </citation>
    <scope>NUCLEOTIDE SEQUENCE</scope>
</reference>
<name>A0A6L2ZK71_9ZZZZ</name>
<comment type="caution">
    <text evidence="1">The sequence shown here is derived from an EMBL/GenBank/DDBJ whole genome shotgun (WGS) entry which is preliminary data.</text>
</comment>
<gene>
    <name evidence="1" type="ORF">MMARV_C020P3</name>
</gene>
<dbReference type="AlphaFoldDB" id="A0A6L2ZK71"/>